<accession>A0A9W9A4C2</accession>
<evidence type="ECO:0000313" key="1">
    <source>
        <dbReference type="EMBL" id="KAJ4474037.1"/>
    </source>
</evidence>
<proteinExistence type="predicted"/>
<dbReference type="EMBL" id="JANVFS010000024">
    <property type="protein sequence ID" value="KAJ4474037.1"/>
    <property type="molecule type" value="Genomic_DNA"/>
</dbReference>
<reference evidence="1" key="1">
    <citation type="submission" date="2022-08" db="EMBL/GenBank/DDBJ databases">
        <authorList>
            <consortium name="DOE Joint Genome Institute"/>
            <person name="Min B."/>
            <person name="Riley R."/>
            <person name="Sierra-Patev S."/>
            <person name="Naranjo-Ortiz M."/>
            <person name="Looney B."/>
            <person name="Konkel Z."/>
            <person name="Slot J.C."/>
            <person name="Sakamoto Y."/>
            <person name="Steenwyk J.L."/>
            <person name="Rokas A."/>
            <person name="Carro J."/>
            <person name="Camarero S."/>
            <person name="Ferreira P."/>
            <person name="Molpeceres G."/>
            <person name="Ruiz-Duenas F.J."/>
            <person name="Serrano A."/>
            <person name="Henrissat B."/>
            <person name="Drula E."/>
            <person name="Hughes K.W."/>
            <person name="Mata J.L."/>
            <person name="Ishikawa N.K."/>
            <person name="Vargas-Isla R."/>
            <person name="Ushijima S."/>
            <person name="Smith C.A."/>
            <person name="Ahrendt S."/>
            <person name="Andreopoulos W."/>
            <person name="He G."/>
            <person name="Labutti K."/>
            <person name="Lipzen A."/>
            <person name="Ng V."/>
            <person name="Sandor L."/>
            <person name="Barry K."/>
            <person name="Martinez A.T."/>
            <person name="Xiao Y."/>
            <person name="Gibbons J.G."/>
            <person name="Terashima K."/>
            <person name="Hibbett D.S."/>
            <person name="Grigoriev I.V."/>
        </authorList>
    </citation>
    <scope>NUCLEOTIDE SEQUENCE</scope>
    <source>
        <strain evidence="1">Sp2 HRB7682 ss15</strain>
    </source>
</reference>
<comment type="caution">
    <text evidence="1">The sequence shown here is derived from an EMBL/GenBank/DDBJ whole genome shotgun (WGS) entry which is preliminary data.</text>
</comment>
<protein>
    <recommendedName>
        <fullName evidence="3">F-box domain-containing protein</fullName>
    </recommendedName>
</protein>
<gene>
    <name evidence="1" type="ORF">C8J55DRAFT_518762</name>
</gene>
<dbReference type="AlphaFoldDB" id="A0A9W9A4C2"/>
<sequence>MKKARALVSPIQRLPPEILCFVFLEYIHNVPKKFKQRLFFCSLVLDEEKSLYCPTVQLTWVCSLWRKVVLGCPLFWSLAASVSLAEEGRGGWDTYMRQWLPTQSEFDAEPSLFPNLQLLIRE</sequence>
<evidence type="ECO:0000313" key="2">
    <source>
        <dbReference type="Proteomes" id="UP001150238"/>
    </source>
</evidence>
<evidence type="ECO:0008006" key="3">
    <source>
        <dbReference type="Google" id="ProtNLM"/>
    </source>
</evidence>
<dbReference type="Proteomes" id="UP001150238">
    <property type="component" value="Unassembled WGS sequence"/>
</dbReference>
<name>A0A9W9A4C2_9AGAR</name>
<reference evidence="1" key="2">
    <citation type="journal article" date="2023" name="Proc. Natl. Acad. Sci. U.S.A.">
        <title>A global phylogenomic analysis of the shiitake genus Lentinula.</title>
        <authorList>
            <person name="Sierra-Patev S."/>
            <person name="Min B."/>
            <person name="Naranjo-Ortiz M."/>
            <person name="Looney B."/>
            <person name="Konkel Z."/>
            <person name="Slot J.C."/>
            <person name="Sakamoto Y."/>
            <person name="Steenwyk J.L."/>
            <person name="Rokas A."/>
            <person name="Carro J."/>
            <person name="Camarero S."/>
            <person name="Ferreira P."/>
            <person name="Molpeceres G."/>
            <person name="Ruiz-Duenas F.J."/>
            <person name="Serrano A."/>
            <person name="Henrissat B."/>
            <person name="Drula E."/>
            <person name="Hughes K.W."/>
            <person name="Mata J.L."/>
            <person name="Ishikawa N.K."/>
            <person name="Vargas-Isla R."/>
            <person name="Ushijima S."/>
            <person name="Smith C.A."/>
            <person name="Donoghue J."/>
            <person name="Ahrendt S."/>
            <person name="Andreopoulos W."/>
            <person name="He G."/>
            <person name="LaButti K."/>
            <person name="Lipzen A."/>
            <person name="Ng V."/>
            <person name="Riley R."/>
            <person name="Sandor L."/>
            <person name="Barry K."/>
            <person name="Martinez A.T."/>
            <person name="Xiao Y."/>
            <person name="Gibbons J.G."/>
            <person name="Terashima K."/>
            <person name="Grigoriev I.V."/>
            <person name="Hibbett D."/>
        </authorList>
    </citation>
    <scope>NUCLEOTIDE SEQUENCE</scope>
    <source>
        <strain evidence="1">Sp2 HRB7682 ss15</strain>
    </source>
</reference>
<organism evidence="1 2">
    <name type="scientific">Lentinula lateritia</name>
    <dbReference type="NCBI Taxonomy" id="40482"/>
    <lineage>
        <taxon>Eukaryota</taxon>
        <taxon>Fungi</taxon>
        <taxon>Dikarya</taxon>
        <taxon>Basidiomycota</taxon>
        <taxon>Agaricomycotina</taxon>
        <taxon>Agaricomycetes</taxon>
        <taxon>Agaricomycetidae</taxon>
        <taxon>Agaricales</taxon>
        <taxon>Marasmiineae</taxon>
        <taxon>Omphalotaceae</taxon>
        <taxon>Lentinula</taxon>
    </lineage>
</organism>